<dbReference type="EC" id="1.1.1.262" evidence="4"/>
<dbReference type="GO" id="GO:0050570">
    <property type="term" value="F:4-hydroxythreonine-4-phosphate dehydrogenase activity"/>
    <property type="evidence" value="ECO:0007669"/>
    <property type="project" value="UniProtKB-EC"/>
</dbReference>
<protein>
    <submittedName>
        <fullName evidence="4">4-hydroxythreonine-4-phosphate dehydrogenase 1</fullName>
        <ecNumber evidence="4">1.1.1.262</ecNumber>
    </submittedName>
</protein>
<sequence>MKLVEPGRFRPADFQPGSPSKATGIAALSYLEKAIDLARAGRIRCLVTAPVSKSTISRPGRDFSGHTEFLARAYGISNYGMLFVGGRTRLLLLTTHLPLARVSGLINRDLVIQKIRLARGFILDHWGGPEPVIVCCGINPHAGEAGTLGKEEKEVLEPALDRLRREGLKIIGPVAADTAWQVYRANRAGLLVSAYHDQILPLFKARYFHSGVNVTIGLPLIRTSPDHGTAFNLAHRNLASSASMQAAIRLALKLACRA</sequence>
<dbReference type="Gene3D" id="3.40.718.10">
    <property type="entry name" value="Isopropylmalate Dehydrogenase"/>
    <property type="match status" value="1"/>
</dbReference>
<organism evidence="4 5">
    <name type="scientific">candidate division TA06 bacterium ADurb.Bin417</name>
    <dbReference type="NCBI Taxonomy" id="1852828"/>
    <lineage>
        <taxon>Bacteria</taxon>
        <taxon>Bacteria division TA06</taxon>
    </lineage>
</organism>
<evidence type="ECO:0000313" key="4">
    <source>
        <dbReference type="EMBL" id="OPZ90279.1"/>
    </source>
</evidence>
<dbReference type="Pfam" id="PF04166">
    <property type="entry name" value="PdxA"/>
    <property type="match status" value="1"/>
</dbReference>
<keyword evidence="1" id="KW-0479">Metal-binding</keyword>
<proteinExistence type="predicted"/>
<dbReference type="EMBL" id="MWAK01000276">
    <property type="protein sequence ID" value="OPZ90279.1"/>
    <property type="molecule type" value="Genomic_DNA"/>
</dbReference>
<dbReference type="Proteomes" id="UP000485484">
    <property type="component" value="Unassembled WGS sequence"/>
</dbReference>
<dbReference type="SUPFAM" id="SSF53659">
    <property type="entry name" value="Isocitrate/Isopropylmalate dehydrogenase-like"/>
    <property type="match status" value="1"/>
</dbReference>
<evidence type="ECO:0000313" key="5">
    <source>
        <dbReference type="Proteomes" id="UP000485484"/>
    </source>
</evidence>
<name>A0A1V5MAQ2_UNCT6</name>
<dbReference type="GO" id="GO:0051287">
    <property type="term" value="F:NAD binding"/>
    <property type="evidence" value="ECO:0007669"/>
    <property type="project" value="InterPro"/>
</dbReference>
<reference evidence="4 5" key="1">
    <citation type="submission" date="2017-02" db="EMBL/GenBank/DDBJ databases">
        <title>Delving into the versatile metabolic prowess of the omnipresent phylum Bacteroidetes.</title>
        <authorList>
            <person name="Nobu M.K."/>
            <person name="Mei R."/>
            <person name="Narihiro T."/>
            <person name="Kuroda K."/>
            <person name="Liu W.-T."/>
        </authorList>
    </citation>
    <scope>NUCLEOTIDE SEQUENCE [LARGE SCALE GENOMIC DNA]</scope>
    <source>
        <strain evidence="4">ADurb.Bin417</strain>
    </source>
</reference>
<evidence type="ECO:0000256" key="3">
    <source>
        <dbReference type="ARBA" id="ARBA00023027"/>
    </source>
</evidence>
<evidence type="ECO:0000256" key="2">
    <source>
        <dbReference type="ARBA" id="ARBA00023002"/>
    </source>
</evidence>
<accession>A0A1V5MAQ2</accession>
<keyword evidence="3" id="KW-0520">NAD</keyword>
<dbReference type="GO" id="GO:0046872">
    <property type="term" value="F:metal ion binding"/>
    <property type="evidence" value="ECO:0007669"/>
    <property type="project" value="UniProtKB-KW"/>
</dbReference>
<dbReference type="InterPro" id="IPR005255">
    <property type="entry name" value="PdxA_fam"/>
</dbReference>
<dbReference type="PANTHER" id="PTHR30004:SF6">
    <property type="entry name" value="D-THREONATE 4-PHOSPHATE DEHYDROGENASE"/>
    <property type="match status" value="1"/>
</dbReference>
<dbReference type="PANTHER" id="PTHR30004">
    <property type="entry name" value="4-HYDROXYTHREONINE-4-PHOSPHATE DEHYDROGENASE"/>
    <property type="match status" value="1"/>
</dbReference>
<keyword evidence="2 4" id="KW-0560">Oxidoreductase</keyword>
<gene>
    <name evidence="4" type="primary">pdxA1</name>
    <name evidence="4" type="ORF">BWY73_01351</name>
</gene>
<evidence type="ECO:0000256" key="1">
    <source>
        <dbReference type="ARBA" id="ARBA00022723"/>
    </source>
</evidence>
<comment type="caution">
    <text evidence="4">The sequence shown here is derived from an EMBL/GenBank/DDBJ whole genome shotgun (WGS) entry which is preliminary data.</text>
</comment>
<dbReference type="AlphaFoldDB" id="A0A1V5MAQ2"/>